<organism evidence="5 6">
    <name type="scientific">candidate division WOR-1 bacterium RIFOXYB2_FULL_37_13</name>
    <dbReference type="NCBI Taxonomy" id="1802579"/>
    <lineage>
        <taxon>Bacteria</taxon>
        <taxon>Bacillati</taxon>
        <taxon>Saganbacteria</taxon>
    </lineage>
</organism>
<dbReference type="Gene3D" id="3.20.20.370">
    <property type="entry name" value="Glycoside hydrolase/deacetylase"/>
    <property type="match status" value="1"/>
</dbReference>
<dbReference type="InterPro" id="IPR051398">
    <property type="entry name" value="Polysacch_Deacetylase"/>
</dbReference>
<gene>
    <name evidence="5" type="ORF">A2310_07435</name>
</gene>
<dbReference type="PANTHER" id="PTHR34216">
    <property type="match status" value="1"/>
</dbReference>
<evidence type="ECO:0000313" key="5">
    <source>
        <dbReference type="EMBL" id="OGC22580.1"/>
    </source>
</evidence>
<dbReference type="InterPro" id="IPR011330">
    <property type="entry name" value="Glyco_hydro/deAcase_b/a-brl"/>
</dbReference>
<dbReference type="SUPFAM" id="SSF88713">
    <property type="entry name" value="Glycoside hydrolase/deacetylase"/>
    <property type="match status" value="1"/>
</dbReference>
<evidence type="ECO:0000256" key="3">
    <source>
        <dbReference type="SAM" id="Phobius"/>
    </source>
</evidence>
<dbReference type="EMBL" id="MEUB01000027">
    <property type="protein sequence ID" value="OGC22580.1"/>
    <property type="molecule type" value="Genomic_DNA"/>
</dbReference>
<evidence type="ECO:0000256" key="2">
    <source>
        <dbReference type="ARBA" id="ARBA00022729"/>
    </source>
</evidence>
<feature type="transmembrane region" description="Helical" evidence="3">
    <location>
        <begin position="272"/>
        <end position="289"/>
    </location>
</feature>
<proteinExistence type="predicted"/>
<evidence type="ECO:0000256" key="1">
    <source>
        <dbReference type="ARBA" id="ARBA00004613"/>
    </source>
</evidence>
<comment type="subcellular location">
    <subcellularLocation>
        <location evidence="1">Secreted</location>
    </subcellularLocation>
</comment>
<dbReference type="Proteomes" id="UP000178417">
    <property type="component" value="Unassembled WGS sequence"/>
</dbReference>
<name>A0A1F4SQ97_UNCSA</name>
<dbReference type="InterPro" id="IPR002509">
    <property type="entry name" value="NODB_dom"/>
</dbReference>
<dbReference type="GO" id="GO:0005576">
    <property type="term" value="C:extracellular region"/>
    <property type="evidence" value="ECO:0007669"/>
    <property type="project" value="UniProtKB-SubCell"/>
</dbReference>
<feature type="domain" description="NodB homology" evidence="4">
    <location>
        <begin position="93"/>
        <end position="307"/>
    </location>
</feature>
<evidence type="ECO:0000313" key="6">
    <source>
        <dbReference type="Proteomes" id="UP000178417"/>
    </source>
</evidence>
<comment type="caution">
    <text evidence="5">The sequence shown here is derived from an EMBL/GenBank/DDBJ whole genome shotgun (WGS) entry which is preliminary data.</text>
</comment>
<reference evidence="5 6" key="1">
    <citation type="journal article" date="2016" name="Nat. Commun.">
        <title>Thousands of microbial genomes shed light on interconnected biogeochemical processes in an aquifer system.</title>
        <authorList>
            <person name="Anantharaman K."/>
            <person name="Brown C.T."/>
            <person name="Hug L.A."/>
            <person name="Sharon I."/>
            <person name="Castelle C.J."/>
            <person name="Probst A.J."/>
            <person name="Thomas B.C."/>
            <person name="Singh A."/>
            <person name="Wilkins M.J."/>
            <person name="Karaoz U."/>
            <person name="Brodie E.L."/>
            <person name="Williams K.H."/>
            <person name="Hubbard S.S."/>
            <person name="Banfield J.F."/>
        </authorList>
    </citation>
    <scope>NUCLEOTIDE SEQUENCE [LARGE SCALE GENOMIC DNA]</scope>
</reference>
<dbReference type="STRING" id="1802579.A2310_07435"/>
<keyword evidence="3" id="KW-0472">Membrane</keyword>
<dbReference type="GO" id="GO:0016810">
    <property type="term" value="F:hydrolase activity, acting on carbon-nitrogen (but not peptide) bonds"/>
    <property type="evidence" value="ECO:0007669"/>
    <property type="project" value="InterPro"/>
</dbReference>
<dbReference type="PROSITE" id="PS51677">
    <property type="entry name" value="NODB"/>
    <property type="match status" value="1"/>
</dbReference>
<protein>
    <recommendedName>
        <fullName evidence="4">NodB homology domain-containing protein</fullName>
    </recommendedName>
</protein>
<dbReference type="PANTHER" id="PTHR34216:SF3">
    <property type="entry name" value="POLY-BETA-1,6-N-ACETYL-D-GLUCOSAMINE N-DEACETYLASE"/>
    <property type="match status" value="1"/>
</dbReference>
<sequence>MIFITLIFFVLFLLSFFIYMREQLIISKTISQQGNAIIITYHDVLTNSDNKFYYTKPDKFIKQIMYFKKNNYEFLTLSELYNKIINNIPLHKKTVVITFDGPYISWFNYVCPILKEHDIKATFFVITSWVNTPGSITWQDFQGIKEYKNNAGTQLFDIQSHSDKHTSFMPLKSEDFKTFSNRINDELLASKTKLDNNLNQETLYFALPYSRGMSNEMLDNIKCSGYLGVRTNRNSLISIKHDVLIFISQYSDFYLRSYMNFLYSINHFKTNIFLNYLLWFFVIVERAYIKIKYLRFKKKTQKTNGKN</sequence>
<dbReference type="AlphaFoldDB" id="A0A1F4SQ97"/>
<dbReference type="GO" id="GO:0005975">
    <property type="term" value="P:carbohydrate metabolic process"/>
    <property type="evidence" value="ECO:0007669"/>
    <property type="project" value="InterPro"/>
</dbReference>
<evidence type="ECO:0000259" key="4">
    <source>
        <dbReference type="PROSITE" id="PS51677"/>
    </source>
</evidence>
<accession>A0A1F4SQ97</accession>
<keyword evidence="2" id="KW-0732">Signal</keyword>
<keyword evidence="3" id="KW-1133">Transmembrane helix</keyword>
<dbReference type="Pfam" id="PF01522">
    <property type="entry name" value="Polysacc_deac_1"/>
    <property type="match status" value="1"/>
</dbReference>
<keyword evidence="3" id="KW-0812">Transmembrane</keyword>